<reference evidence="3" key="1">
    <citation type="submission" date="2024-07" db="EMBL/GenBank/DDBJ databases">
        <authorList>
            <person name="Biller S.J."/>
        </authorList>
    </citation>
    <scope>NUCLEOTIDE SEQUENCE</scope>
    <source>
        <strain evidence="3">WC2420</strain>
    </source>
</reference>
<dbReference type="PANTHER" id="PTHR48107:SF7">
    <property type="entry name" value="RE15974P"/>
    <property type="match status" value="1"/>
</dbReference>
<dbReference type="Pfam" id="PF00106">
    <property type="entry name" value="adh_short"/>
    <property type="match status" value="1"/>
</dbReference>
<dbReference type="EMBL" id="CP165628">
    <property type="protein sequence ID" value="XDU74309.1"/>
    <property type="molecule type" value="Genomic_DNA"/>
</dbReference>
<sequence length="151" mass="15753">MISEHSSVSSIPGDALTIVEDGESLDGKVALVSMGGRGRGRELALHLASRGASVIIADSELESAEQTAEDIRALGSKAIAVAVDITVKSQVEMLVKYASGIFGSLEFLVNCAGIIYNVSGLIGSKENDLEKLLTHNINASMSINHGLVSGW</sequence>
<evidence type="ECO:0000256" key="2">
    <source>
        <dbReference type="ARBA" id="ARBA00023002"/>
    </source>
</evidence>
<proteinExistence type="inferred from homology"/>
<organism evidence="3">
    <name type="scientific">Rouxiella sp. WC2420</name>
    <dbReference type="NCBI Taxonomy" id="3234145"/>
    <lineage>
        <taxon>Bacteria</taxon>
        <taxon>Pseudomonadati</taxon>
        <taxon>Pseudomonadota</taxon>
        <taxon>Gammaproteobacteria</taxon>
        <taxon>Enterobacterales</taxon>
        <taxon>Yersiniaceae</taxon>
        <taxon>Rouxiella</taxon>
    </lineage>
</organism>
<keyword evidence="2 3" id="KW-0560">Oxidoreductase</keyword>
<dbReference type="SUPFAM" id="SSF51735">
    <property type="entry name" value="NAD(P)-binding Rossmann-fold domains"/>
    <property type="match status" value="1"/>
</dbReference>
<name>A0AB39VWI0_9GAMM</name>
<dbReference type="Gene3D" id="3.40.50.720">
    <property type="entry name" value="NAD(P)-binding Rossmann-like Domain"/>
    <property type="match status" value="1"/>
</dbReference>
<accession>A0AB39VWI0</accession>
<evidence type="ECO:0000256" key="1">
    <source>
        <dbReference type="ARBA" id="ARBA00006484"/>
    </source>
</evidence>
<evidence type="ECO:0000313" key="3">
    <source>
        <dbReference type="EMBL" id="XDU74309.1"/>
    </source>
</evidence>
<dbReference type="PANTHER" id="PTHR48107">
    <property type="entry name" value="NADPH-DEPENDENT ALDEHYDE REDUCTASE-LIKE PROTEIN, CHLOROPLASTIC-RELATED"/>
    <property type="match status" value="1"/>
</dbReference>
<dbReference type="GO" id="GO:0016614">
    <property type="term" value="F:oxidoreductase activity, acting on CH-OH group of donors"/>
    <property type="evidence" value="ECO:0007669"/>
    <property type="project" value="UniProtKB-ARBA"/>
</dbReference>
<dbReference type="EC" id="1.1.1.-" evidence="3"/>
<dbReference type="InterPro" id="IPR036291">
    <property type="entry name" value="NAD(P)-bd_dom_sf"/>
</dbReference>
<protein>
    <submittedName>
        <fullName evidence="3">SDR family NAD(P)-dependent oxidoreductase</fullName>
        <ecNumber evidence="3">1.1.1.-</ecNumber>
    </submittedName>
</protein>
<dbReference type="InterPro" id="IPR002347">
    <property type="entry name" value="SDR_fam"/>
</dbReference>
<comment type="similarity">
    <text evidence="1">Belongs to the short-chain dehydrogenases/reductases (SDR) family.</text>
</comment>
<dbReference type="AlphaFoldDB" id="A0AB39VWI0"/>
<gene>
    <name evidence="3" type="ORF">AB3G37_09650</name>
</gene>
<dbReference type="RefSeq" id="WP_009635024.1">
    <property type="nucleotide sequence ID" value="NZ_CP165628.1"/>
</dbReference>